<gene>
    <name evidence="1" type="ORF">KIF53_07170</name>
</gene>
<dbReference type="RefSeq" id="WP_052258351.1">
    <property type="nucleotide sequence ID" value="NZ_CP142381.1"/>
</dbReference>
<evidence type="ECO:0000313" key="1">
    <source>
        <dbReference type="EMBL" id="MBW8287408.1"/>
    </source>
</evidence>
<protein>
    <submittedName>
        <fullName evidence="1">DUF3443 domain-containing protein</fullName>
    </submittedName>
</protein>
<dbReference type="EMBL" id="JAHDTB010000005">
    <property type="protein sequence ID" value="MBW8287408.1"/>
    <property type="molecule type" value="Genomic_DNA"/>
</dbReference>
<dbReference type="InterPro" id="IPR021847">
    <property type="entry name" value="DUF3443"/>
</dbReference>
<dbReference type="Pfam" id="PF11925">
    <property type="entry name" value="DUF3443"/>
    <property type="match status" value="1"/>
</dbReference>
<keyword evidence="2" id="KW-1185">Reference proteome</keyword>
<comment type="caution">
    <text evidence="1">The sequence shown here is derived from an EMBL/GenBank/DDBJ whole genome shotgun (WGS) entry which is preliminary data.</text>
</comment>
<reference evidence="1 2" key="1">
    <citation type="submission" date="2021-05" db="EMBL/GenBank/DDBJ databases">
        <title>Draft Whole Genome Sequencing Of Biosensor Chromobacterium violaceum Strain CV026 Reveals A Regulatory RNA In Chromobacterium violaceum Phenotype Regulatory Network.</title>
        <authorList>
            <person name="Hong K.W."/>
            <person name="Chan K.G."/>
            <person name="Chang C.-Y."/>
        </authorList>
    </citation>
    <scope>NUCLEOTIDE SEQUENCE [LARGE SCALE GENOMIC DNA]</scope>
    <source>
        <strain evidence="1 2">ATCC 31532</strain>
    </source>
</reference>
<sequence length="406" mass="40397">MNKMLAGWFALALVLGGCGGGGGGGGAISNGSNGSSTSNSVAMTVDTGPSGAQGQLNIPYVSVTVCAPGSASNCQTIDHVLVDTGSSGLRVLSSVLGSGLRSALGSQQVNGKQVVECAQFADGYTWGAVNVADVKMAGEVASSVPIQLVSDPVYTTVPASCSSVGSNEGNLAGLGANGIIGVGLNRQDCGSDCAGNANNGFYYLCATALTCQPGTVPVAQQVANPVASFAADNNGVLLQLPAIPVTGQATAQGSLIFGIGTQSNNAIASGVKAYPVSSDGFTITGVYKGQTYPSFLDSGSNILYFTDSSIATCTVGGGTWFCPGSQLNLSATLSSGGSSSTVNFSLISAQVLTSSNYAAFPSIGAPMTGSLSGDFDWGLPFFYGRNVYIGFAGSSNSLGSGAMYIF</sequence>
<proteinExistence type="predicted"/>
<evidence type="ECO:0000313" key="2">
    <source>
        <dbReference type="Proteomes" id="UP000711178"/>
    </source>
</evidence>
<organism evidence="1 2">
    <name type="scientific">Chromobacterium subtsugae</name>
    <dbReference type="NCBI Taxonomy" id="251747"/>
    <lineage>
        <taxon>Bacteria</taxon>
        <taxon>Pseudomonadati</taxon>
        <taxon>Pseudomonadota</taxon>
        <taxon>Betaproteobacteria</taxon>
        <taxon>Neisseriales</taxon>
        <taxon>Chromobacteriaceae</taxon>
        <taxon>Chromobacterium</taxon>
    </lineage>
</organism>
<name>A0ABS7FBE3_9NEIS</name>
<dbReference type="Proteomes" id="UP000711178">
    <property type="component" value="Unassembled WGS sequence"/>
</dbReference>
<dbReference type="GeneID" id="89685277"/>
<dbReference type="PROSITE" id="PS51257">
    <property type="entry name" value="PROKAR_LIPOPROTEIN"/>
    <property type="match status" value="1"/>
</dbReference>
<accession>A0ABS7FBE3</accession>